<dbReference type="NCBIfam" id="TIGR03511">
    <property type="entry name" value="GldH_lipo"/>
    <property type="match status" value="1"/>
</dbReference>
<dbReference type="Pfam" id="PF14109">
    <property type="entry name" value="GldH_lipo"/>
    <property type="match status" value="1"/>
</dbReference>
<dbReference type="eggNOG" id="ENOG50312MU">
    <property type="taxonomic scope" value="Bacteria"/>
</dbReference>
<organism evidence="1 2">
    <name type="scientific">Bacteroides helcogenes (strain ATCC 35417 / DSM 20613 / JCM 6297 / CCUG 15421 / P 36-108)</name>
    <dbReference type="NCBI Taxonomy" id="693979"/>
    <lineage>
        <taxon>Bacteria</taxon>
        <taxon>Pseudomonadati</taxon>
        <taxon>Bacteroidota</taxon>
        <taxon>Bacteroidia</taxon>
        <taxon>Bacteroidales</taxon>
        <taxon>Bacteroidaceae</taxon>
        <taxon>Bacteroides</taxon>
    </lineage>
</organism>
<gene>
    <name evidence="1" type="ordered locus">Bache_1151</name>
</gene>
<protein>
    <submittedName>
        <fullName evidence="1">Gliding motility-associated lipoprotein GldH</fullName>
    </submittedName>
</protein>
<dbReference type="EMBL" id="CP002352">
    <property type="protein sequence ID" value="ADV43161.1"/>
    <property type="molecule type" value="Genomic_DNA"/>
</dbReference>
<sequence>MTSLLKNKRFYLKSIILLFVAGVLSACNKQQIYHTFQSLPTAGWQRKDTLRFNVEVTDSLTYYKLSVEIRNRNSYPYQNINLSVCYDNPDKHTSPADSLQFTLANEEGVWKGDGWGGLYQTSFPAGNIRIGKAGIYRFKIAYTLPDEKLKGINDIGIKLEKP</sequence>
<dbReference type="STRING" id="693979.Bache_1151"/>
<dbReference type="HOGENOM" id="CLU_109250_1_0_10"/>
<reference key="1">
    <citation type="submission" date="2010-11" db="EMBL/GenBank/DDBJ databases">
        <title>The complete genome of Bacteroides helcogenes P 36-108.</title>
        <authorList>
            <consortium name="US DOE Joint Genome Institute (JGI-PGF)"/>
            <person name="Lucas S."/>
            <person name="Copeland A."/>
            <person name="Lapidus A."/>
            <person name="Bruce D."/>
            <person name="Goodwin L."/>
            <person name="Pitluck S."/>
            <person name="Kyrpides N."/>
            <person name="Mavromatis K."/>
            <person name="Ivanova N."/>
            <person name="Zeytun A."/>
            <person name="Brettin T."/>
            <person name="Detter J.C."/>
            <person name="Tapia R."/>
            <person name="Han C."/>
            <person name="Land M."/>
            <person name="Hauser L."/>
            <person name="Markowitz V."/>
            <person name="Cheng J.-F."/>
            <person name="Hugenholtz P."/>
            <person name="Woyke T."/>
            <person name="Wu D."/>
            <person name="Gronow S."/>
            <person name="Wellnitz S."/>
            <person name="Brambilla E."/>
            <person name="Klenk H.-P."/>
            <person name="Eisen J.A."/>
        </authorList>
    </citation>
    <scope>NUCLEOTIDE SEQUENCE</scope>
    <source>
        <strain>P 36-108</strain>
    </source>
</reference>
<dbReference type="RefSeq" id="WP_013546755.1">
    <property type="nucleotide sequence ID" value="NC_014933.1"/>
</dbReference>
<dbReference type="Proteomes" id="UP000008630">
    <property type="component" value="Chromosome"/>
</dbReference>
<keyword evidence="1" id="KW-0449">Lipoprotein</keyword>
<dbReference type="KEGG" id="bhl:Bache_1151"/>
<dbReference type="AlphaFoldDB" id="E6SSP8"/>
<dbReference type="PATRIC" id="fig|693979.3.peg.1218"/>
<accession>E6SSP8</accession>
<keyword evidence="2" id="KW-1185">Reference proteome</keyword>
<dbReference type="PROSITE" id="PS51257">
    <property type="entry name" value="PROKAR_LIPOPROTEIN"/>
    <property type="match status" value="1"/>
</dbReference>
<proteinExistence type="predicted"/>
<name>E6SSP8_BACT6</name>
<dbReference type="InterPro" id="IPR020018">
    <property type="entry name" value="Motility-assoc_lipoprot_GldH"/>
</dbReference>
<dbReference type="OrthoDB" id="982482at2"/>
<reference evidence="1 2" key="2">
    <citation type="journal article" date="2011" name="Stand. Genomic Sci.">
        <title>Complete genome sequence of Bacteroides helcogenes type strain (P 36-108).</title>
        <authorList>
            <person name="Pati A."/>
            <person name="Gronow S."/>
            <person name="Zeytun A."/>
            <person name="Lapidus A."/>
            <person name="Nolan M."/>
            <person name="Hammon N."/>
            <person name="Deshpande S."/>
            <person name="Cheng J.F."/>
            <person name="Tapia R."/>
            <person name="Han C."/>
            <person name="Goodwin L."/>
            <person name="Pitluck S."/>
            <person name="Liolios K."/>
            <person name="Pagani I."/>
            <person name="Ivanova N."/>
            <person name="Mavromatis K."/>
            <person name="Chen A."/>
            <person name="Palaniappan K."/>
            <person name="Land M."/>
            <person name="Hauser L."/>
            <person name="Chang Y.J."/>
            <person name="Jeffries C.D."/>
            <person name="Detter J.C."/>
            <person name="Brambilla E."/>
            <person name="Rohde M."/>
            <person name="Goker M."/>
            <person name="Woyke T."/>
            <person name="Bristow J."/>
            <person name="Eisen J.A."/>
            <person name="Markowitz V."/>
            <person name="Hugenholtz P."/>
            <person name="Kyrpides N.C."/>
            <person name="Klenk H.P."/>
            <person name="Lucas S."/>
        </authorList>
    </citation>
    <scope>NUCLEOTIDE SEQUENCE [LARGE SCALE GENOMIC DNA]</scope>
    <source>
        <strain evidence="2">ATCC 35417 / DSM 20613 / JCM 6297 / CCUG 15421 / P 36-108</strain>
    </source>
</reference>
<evidence type="ECO:0000313" key="1">
    <source>
        <dbReference type="EMBL" id="ADV43161.1"/>
    </source>
</evidence>
<evidence type="ECO:0000313" key="2">
    <source>
        <dbReference type="Proteomes" id="UP000008630"/>
    </source>
</evidence>